<protein>
    <submittedName>
        <fullName evidence="5">Lrp/AsnC family transcriptional regulator</fullName>
    </submittedName>
</protein>
<evidence type="ECO:0000256" key="3">
    <source>
        <dbReference type="ARBA" id="ARBA00023163"/>
    </source>
</evidence>
<dbReference type="PANTHER" id="PTHR30154:SF54">
    <property type="entry name" value="POSSIBLE TRANSCRIPTIONAL REGULATORY PROTEIN (PROBABLY LRP_ASNC-FAMILY)"/>
    <property type="match status" value="1"/>
</dbReference>
<evidence type="ECO:0000256" key="1">
    <source>
        <dbReference type="ARBA" id="ARBA00023015"/>
    </source>
</evidence>
<accession>A0A7D4QBH3</accession>
<dbReference type="Pfam" id="PF01037">
    <property type="entry name" value="AsnC_trans_reg"/>
    <property type="match status" value="1"/>
</dbReference>
<organism evidence="5 6">
    <name type="scientific">Microbacterium hominis</name>
    <dbReference type="NCBI Taxonomy" id="162426"/>
    <lineage>
        <taxon>Bacteria</taxon>
        <taxon>Bacillati</taxon>
        <taxon>Actinomycetota</taxon>
        <taxon>Actinomycetes</taxon>
        <taxon>Micrococcales</taxon>
        <taxon>Microbacteriaceae</taxon>
        <taxon>Microbacterium</taxon>
    </lineage>
</organism>
<dbReference type="AlphaFoldDB" id="A0A7D4QBH3"/>
<dbReference type="PANTHER" id="PTHR30154">
    <property type="entry name" value="LEUCINE-RESPONSIVE REGULATORY PROTEIN"/>
    <property type="match status" value="1"/>
</dbReference>
<evidence type="ECO:0000313" key="5">
    <source>
        <dbReference type="EMBL" id="QKJ18517.1"/>
    </source>
</evidence>
<sequence length="161" mass="17420">MAKTQGSDWADDLDDVDVAILRALSDDADTTNKALAQRLGLAESTCAHRIRALRARGVIRDTRARLDGAALGLPLQAIIRVRLGNHTPEGVRAVYDALVATPRVLQVFHVAGMDDFLVHVAVQDATALRDIVLEHITVHAIVRATETQLVFELRDGAGMLA</sequence>
<dbReference type="SMART" id="SM00344">
    <property type="entry name" value="HTH_ASNC"/>
    <property type="match status" value="1"/>
</dbReference>
<dbReference type="SUPFAM" id="SSF54909">
    <property type="entry name" value="Dimeric alpha+beta barrel"/>
    <property type="match status" value="1"/>
</dbReference>
<evidence type="ECO:0000259" key="4">
    <source>
        <dbReference type="PROSITE" id="PS50956"/>
    </source>
</evidence>
<evidence type="ECO:0000256" key="2">
    <source>
        <dbReference type="ARBA" id="ARBA00023125"/>
    </source>
</evidence>
<dbReference type="InterPro" id="IPR019888">
    <property type="entry name" value="Tscrpt_reg_AsnC-like"/>
</dbReference>
<dbReference type="SUPFAM" id="SSF46785">
    <property type="entry name" value="Winged helix' DNA-binding domain"/>
    <property type="match status" value="1"/>
</dbReference>
<dbReference type="GO" id="GO:0043565">
    <property type="term" value="F:sequence-specific DNA binding"/>
    <property type="evidence" value="ECO:0007669"/>
    <property type="project" value="InterPro"/>
</dbReference>
<dbReference type="RefSeq" id="WP_172988958.1">
    <property type="nucleotide sequence ID" value="NZ_CP054038.1"/>
</dbReference>
<dbReference type="InterPro" id="IPR019887">
    <property type="entry name" value="Tscrpt_reg_AsnC/Lrp_C"/>
</dbReference>
<keyword evidence="3" id="KW-0804">Transcription</keyword>
<evidence type="ECO:0000313" key="6">
    <source>
        <dbReference type="Proteomes" id="UP000502498"/>
    </source>
</evidence>
<feature type="domain" description="HTH asnC-type" evidence="4">
    <location>
        <begin position="13"/>
        <end position="74"/>
    </location>
</feature>
<name>A0A7D4QBH3_9MICO</name>
<dbReference type="InterPro" id="IPR011008">
    <property type="entry name" value="Dimeric_a/b-barrel"/>
</dbReference>
<dbReference type="Proteomes" id="UP000502498">
    <property type="component" value="Chromosome"/>
</dbReference>
<dbReference type="Pfam" id="PF13412">
    <property type="entry name" value="HTH_24"/>
    <property type="match status" value="1"/>
</dbReference>
<proteinExistence type="predicted"/>
<dbReference type="GO" id="GO:0005829">
    <property type="term" value="C:cytosol"/>
    <property type="evidence" value="ECO:0007669"/>
    <property type="project" value="TreeGrafter"/>
</dbReference>
<dbReference type="Gene3D" id="1.10.10.10">
    <property type="entry name" value="Winged helix-like DNA-binding domain superfamily/Winged helix DNA-binding domain"/>
    <property type="match status" value="1"/>
</dbReference>
<dbReference type="EMBL" id="CP054038">
    <property type="protein sequence ID" value="QKJ18517.1"/>
    <property type="molecule type" value="Genomic_DNA"/>
</dbReference>
<dbReference type="PRINTS" id="PR00033">
    <property type="entry name" value="HTHASNC"/>
</dbReference>
<keyword evidence="1" id="KW-0805">Transcription regulation</keyword>
<dbReference type="GO" id="GO:0043200">
    <property type="term" value="P:response to amino acid"/>
    <property type="evidence" value="ECO:0007669"/>
    <property type="project" value="TreeGrafter"/>
</dbReference>
<dbReference type="InterPro" id="IPR000485">
    <property type="entry name" value="AsnC-type_HTH_dom"/>
</dbReference>
<dbReference type="InterPro" id="IPR036388">
    <property type="entry name" value="WH-like_DNA-bd_sf"/>
</dbReference>
<dbReference type="InterPro" id="IPR036390">
    <property type="entry name" value="WH_DNA-bd_sf"/>
</dbReference>
<dbReference type="Gene3D" id="3.30.70.920">
    <property type="match status" value="1"/>
</dbReference>
<keyword evidence="2" id="KW-0238">DNA-binding</keyword>
<dbReference type="PROSITE" id="PS50956">
    <property type="entry name" value="HTH_ASNC_2"/>
    <property type="match status" value="1"/>
</dbReference>
<gene>
    <name evidence="5" type="ORF">HQM25_03360</name>
</gene>
<reference evidence="5 6" key="1">
    <citation type="submission" date="2020-05" db="EMBL/GenBank/DDBJ databases">
        <title>Strain PA2F3 complete genome.</title>
        <authorList>
            <person name="Kim Y.-S."/>
            <person name="Kim S.-J."/>
            <person name="Jung H.-k."/>
            <person name="Kim S.-E."/>
            <person name="Kim K.-H."/>
        </authorList>
    </citation>
    <scope>NUCLEOTIDE SEQUENCE [LARGE SCALE GENOMIC DNA]</scope>
    <source>
        <strain evidence="5 6">PA2F3</strain>
    </source>
</reference>